<dbReference type="EMBL" id="CP015506">
    <property type="protein sequence ID" value="AND38372.1"/>
    <property type="molecule type" value="Genomic_DNA"/>
</dbReference>
<organism evidence="9 10">
    <name type="scientific">Cytobacillus oceanisediminis 2691</name>
    <dbReference type="NCBI Taxonomy" id="1196031"/>
    <lineage>
        <taxon>Bacteria</taxon>
        <taxon>Bacillati</taxon>
        <taxon>Bacillota</taxon>
        <taxon>Bacilli</taxon>
        <taxon>Bacillales</taxon>
        <taxon>Bacillaceae</taxon>
        <taxon>Cytobacillus</taxon>
    </lineage>
</organism>
<evidence type="ECO:0000313" key="9">
    <source>
        <dbReference type="EMBL" id="AND38372.1"/>
    </source>
</evidence>
<reference evidence="9 10" key="1">
    <citation type="submission" date="2016-04" db="EMBL/GenBank/DDBJ databases">
        <title>Complete genome sequence of Bacillus oceanisediminis strain 2691.</title>
        <authorList>
            <person name="Jeong H."/>
            <person name="Kim H.J."/>
            <person name="Lee D.-W."/>
        </authorList>
    </citation>
    <scope>NUCLEOTIDE SEQUENCE [LARGE SCALE GENOMIC DNA]</scope>
    <source>
        <strain evidence="9 10">2691</strain>
    </source>
</reference>
<proteinExistence type="inferred from homology"/>
<keyword evidence="3" id="KW-0813">Transport</keyword>
<evidence type="ECO:0000256" key="5">
    <source>
        <dbReference type="ARBA" id="ARBA00022692"/>
    </source>
</evidence>
<dbReference type="RefSeq" id="WP_019379420.1">
    <property type="nucleotide sequence ID" value="NZ_CP015506.1"/>
</dbReference>
<evidence type="ECO:0000256" key="1">
    <source>
        <dbReference type="ARBA" id="ARBA00004141"/>
    </source>
</evidence>
<evidence type="ECO:0000256" key="3">
    <source>
        <dbReference type="ARBA" id="ARBA00022448"/>
    </source>
</evidence>
<dbReference type="eggNOG" id="ENOG5033MES">
    <property type="taxonomic scope" value="Bacteria"/>
</dbReference>
<dbReference type="GO" id="GO:0016020">
    <property type="term" value="C:membrane"/>
    <property type="evidence" value="ECO:0007669"/>
    <property type="project" value="UniProtKB-SubCell"/>
</dbReference>
<comment type="similarity">
    <text evidence="2">Belongs to the amino acid-polyamine-organocation (APC) superfamily. Spore germination protein (SGP) (TC 2.A.3.9) family.</text>
</comment>
<dbReference type="InterPro" id="IPR004761">
    <property type="entry name" value="Spore_GerAB"/>
</dbReference>
<feature type="transmembrane region" description="Helical" evidence="8">
    <location>
        <begin position="103"/>
        <end position="129"/>
    </location>
</feature>
<gene>
    <name evidence="9" type="ORF">A361_04325</name>
</gene>
<keyword evidence="4" id="KW-0309">Germination</keyword>
<dbReference type="PANTHER" id="PTHR34975">
    <property type="entry name" value="SPORE GERMINATION PROTEIN A2"/>
    <property type="match status" value="1"/>
</dbReference>
<feature type="transmembrane region" description="Helical" evidence="8">
    <location>
        <begin position="36"/>
        <end position="55"/>
    </location>
</feature>
<dbReference type="AlphaFoldDB" id="A0A160M7D1"/>
<dbReference type="Pfam" id="PF03845">
    <property type="entry name" value="Spore_permease"/>
    <property type="match status" value="1"/>
</dbReference>
<dbReference type="KEGG" id="bon:A361_04325"/>
<feature type="transmembrane region" description="Helical" evidence="8">
    <location>
        <begin position="182"/>
        <end position="203"/>
    </location>
</feature>
<feature type="transmembrane region" description="Helical" evidence="8">
    <location>
        <begin position="141"/>
        <end position="162"/>
    </location>
</feature>
<feature type="transmembrane region" description="Helical" evidence="8">
    <location>
        <begin position="76"/>
        <end position="97"/>
    </location>
</feature>
<evidence type="ECO:0000256" key="7">
    <source>
        <dbReference type="ARBA" id="ARBA00023136"/>
    </source>
</evidence>
<protein>
    <submittedName>
        <fullName evidence="9">Uncharacterized protein</fullName>
    </submittedName>
</protein>
<dbReference type="GO" id="GO:0009847">
    <property type="term" value="P:spore germination"/>
    <property type="evidence" value="ECO:0007669"/>
    <property type="project" value="InterPro"/>
</dbReference>
<feature type="transmembrane region" description="Helical" evidence="8">
    <location>
        <begin position="210"/>
        <end position="229"/>
    </location>
</feature>
<feature type="transmembrane region" description="Helical" evidence="8">
    <location>
        <begin position="261"/>
        <end position="279"/>
    </location>
</feature>
<feature type="transmembrane region" description="Helical" evidence="8">
    <location>
        <begin position="7"/>
        <end position="24"/>
    </location>
</feature>
<dbReference type="PANTHER" id="PTHR34975:SF2">
    <property type="entry name" value="SPORE GERMINATION PROTEIN A2"/>
    <property type="match status" value="1"/>
</dbReference>
<dbReference type="STRING" id="1196031.A361_04325"/>
<comment type="subcellular location">
    <subcellularLocation>
        <location evidence="1">Membrane</location>
        <topology evidence="1">Multi-pass membrane protein</topology>
    </subcellularLocation>
</comment>
<name>A0A160M7D1_9BACI</name>
<evidence type="ECO:0000256" key="4">
    <source>
        <dbReference type="ARBA" id="ARBA00022544"/>
    </source>
</evidence>
<keyword evidence="6 8" id="KW-1133">Transmembrane helix</keyword>
<evidence type="ECO:0000256" key="2">
    <source>
        <dbReference type="ARBA" id="ARBA00007998"/>
    </source>
</evidence>
<evidence type="ECO:0000313" key="10">
    <source>
        <dbReference type="Proteomes" id="UP000077856"/>
    </source>
</evidence>
<feature type="transmembrane region" description="Helical" evidence="8">
    <location>
        <begin position="324"/>
        <end position="346"/>
    </location>
</feature>
<accession>A0A160M7D1</accession>
<keyword evidence="7 8" id="KW-0472">Membrane</keyword>
<sequence length="359" mass="41622">MADKSLHVMLMYVISHLGLIFFMYPGNVISSTEQGHWLPVLVGVVIHFIFITIYMKGLSYFPKKDIIRIYAGIGKGTAILFIAPVFLYFCMILLITLRAYSEIITIVFLSNTPLWAIMLLLISISTYIAAKGAETIFRTGLLLSLLFLPIIIFIFFTSFQNVDWRYVVPLDADFGFIIKRTYLESFFAFSGGFLFLGFVQPYFSYNRKYILWAAAFLIPFFLFSVYIPVLTFGQATSATTFLPYVVAVDAININWLMFDRVTMFFLLSLISFIMLYLALVSWKTIRILTHYLPSIKPVKLLLALSAAVYLSCFFIQDWKDVEKLFWWNTFLRFYILIAVPFSIFFFGRRIKRKGKNETN</sequence>
<dbReference type="Proteomes" id="UP000077856">
    <property type="component" value="Chromosome"/>
</dbReference>
<evidence type="ECO:0000256" key="8">
    <source>
        <dbReference type="SAM" id="Phobius"/>
    </source>
</evidence>
<evidence type="ECO:0000256" key="6">
    <source>
        <dbReference type="ARBA" id="ARBA00022989"/>
    </source>
</evidence>
<keyword evidence="5 8" id="KW-0812">Transmembrane</keyword>